<proteinExistence type="predicted"/>
<dbReference type="Proteomes" id="UP001607302">
    <property type="component" value="Unassembled WGS sequence"/>
</dbReference>
<dbReference type="InterPro" id="IPR029526">
    <property type="entry name" value="PGBD"/>
</dbReference>
<sequence length="231" mass="26718">MRIQKVSSFMDYIDSKFQEFFTLDREISIDEFVVKFKDKSSFITYNPKKPTKWGIRIYVLSDARTEYICAMLPYYRSISTNTLIRPNLPVSSRIILQLYHRLLTANPEAKGHHIFTDRYLIEILLAQELLKLSCYLTGTISTNRKYVPAVIIHGKIQLDILLLAWKDKRIVTILSSYDALGTTTIERRMKQAGTVNIIKPNVIINYNMNTGGVDKADQLASSYCFMRKPCK</sequence>
<accession>A0ABD2A208</accession>
<evidence type="ECO:0000313" key="3">
    <source>
        <dbReference type="Proteomes" id="UP001607302"/>
    </source>
</evidence>
<dbReference type="PANTHER" id="PTHR46599">
    <property type="entry name" value="PIGGYBAC TRANSPOSABLE ELEMENT-DERIVED PROTEIN 4"/>
    <property type="match status" value="1"/>
</dbReference>
<gene>
    <name evidence="2" type="ORF">V1478_015612</name>
</gene>
<dbReference type="AlphaFoldDB" id="A0ABD2A208"/>
<protein>
    <submittedName>
        <fullName evidence="2">PiggyBac transposable element-derived protein 4-like</fullName>
    </submittedName>
</protein>
<feature type="domain" description="PiggyBac transposable element-derived protein" evidence="1">
    <location>
        <begin position="3"/>
        <end position="228"/>
    </location>
</feature>
<dbReference type="PANTHER" id="PTHR46599:SF3">
    <property type="entry name" value="PIGGYBAC TRANSPOSABLE ELEMENT-DERIVED PROTEIN 4"/>
    <property type="match status" value="1"/>
</dbReference>
<keyword evidence="3" id="KW-1185">Reference proteome</keyword>
<evidence type="ECO:0000259" key="1">
    <source>
        <dbReference type="Pfam" id="PF13843"/>
    </source>
</evidence>
<comment type="caution">
    <text evidence="2">The sequence shown here is derived from an EMBL/GenBank/DDBJ whole genome shotgun (WGS) entry which is preliminary data.</text>
</comment>
<dbReference type="Pfam" id="PF13843">
    <property type="entry name" value="DDE_Tnp_1_7"/>
    <property type="match status" value="1"/>
</dbReference>
<reference evidence="2 3" key="1">
    <citation type="journal article" date="2024" name="Ann. Entomol. Soc. Am.">
        <title>Genomic analyses of the southern and eastern yellowjacket wasps (Hymenoptera: Vespidae) reveal evolutionary signatures of social life.</title>
        <authorList>
            <person name="Catto M.A."/>
            <person name="Caine P.B."/>
            <person name="Orr S.E."/>
            <person name="Hunt B.G."/>
            <person name="Goodisman M.A.D."/>
        </authorList>
    </citation>
    <scope>NUCLEOTIDE SEQUENCE [LARGE SCALE GENOMIC DNA]</scope>
    <source>
        <strain evidence="2">233</strain>
        <tissue evidence="2">Head and thorax</tissue>
    </source>
</reference>
<dbReference type="EMBL" id="JAUDFV010000156">
    <property type="protein sequence ID" value="KAL2714427.1"/>
    <property type="molecule type" value="Genomic_DNA"/>
</dbReference>
<organism evidence="2 3">
    <name type="scientific">Vespula squamosa</name>
    <name type="common">Southern yellow jacket</name>
    <name type="synonym">Wasp</name>
    <dbReference type="NCBI Taxonomy" id="30214"/>
    <lineage>
        <taxon>Eukaryota</taxon>
        <taxon>Metazoa</taxon>
        <taxon>Ecdysozoa</taxon>
        <taxon>Arthropoda</taxon>
        <taxon>Hexapoda</taxon>
        <taxon>Insecta</taxon>
        <taxon>Pterygota</taxon>
        <taxon>Neoptera</taxon>
        <taxon>Endopterygota</taxon>
        <taxon>Hymenoptera</taxon>
        <taxon>Apocrita</taxon>
        <taxon>Aculeata</taxon>
        <taxon>Vespoidea</taxon>
        <taxon>Vespidae</taxon>
        <taxon>Vespinae</taxon>
        <taxon>Vespula</taxon>
    </lineage>
</organism>
<evidence type="ECO:0000313" key="2">
    <source>
        <dbReference type="EMBL" id="KAL2714427.1"/>
    </source>
</evidence>
<name>A0ABD2A208_VESSQ</name>